<evidence type="ECO:0000313" key="3">
    <source>
        <dbReference type="Proteomes" id="UP000011083"/>
    </source>
</evidence>
<accession>L8GVV6</accession>
<organism evidence="2 3">
    <name type="scientific">Acanthamoeba castellanii (strain ATCC 30010 / Neff)</name>
    <dbReference type="NCBI Taxonomy" id="1257118"/>
    <lineage>
        <taxon>Eukaryota</taxon>
        <taxon>Amoebozoa</taxon>
        <taxon>Discosea</taxon>
        <taxon>Longamoebia</taxon>
        <taxon>Centramoebida</taxon>
        <taxon>Acanthamoebidae</taxon>
        <taxon>Acanthamoeba</taxon>
    </lineage>
</organism>
<proteinExistence type="predicted"/>
<gene>
    <name evidence="2" type="ORF">ACA1_061070</name>
</gene>
<evidence type="ECO:0000313" key="2">
    <source>
        <dbReference type="EMBL" id="ELR17369.1"/>
    </source>
</evidence>
<dbReference type="RefSeq" id="XP_004339382.1">
    <property type="nucleotide sequence ID" value="XM_004339334.1"/>
</dbReference>
<feature type="compositionally biased region" description="Basic and acidic residues" evidence="1">
    <location>
        <begin position="157"/>
        <end position="169"/>
    </location>
</feature>
<name>L8GVV6_ACACF</name>
<dbReference type="EMBL" id="KB007974">
    <property type="protein sequence ID" value="ELR17369.1"/>
    <property type="molecule type" value="Genomic_DNA"/>
</dbReference>
<keyword evidence="3" id="KW-1185">Reference proteome</keyword>
<dbReference type="InterPro" id="IPR015943">
    <property type="entry name" value="WD40/YVTN_repeat-like_dom_sf"/>
</dbReference>
<dbReference type="Gene3D" id="2.130.10.10">
    <property type="entry name" value="YVTN repeat-like/Quinoprotein amine dehydrogenase"/>
    <property type="match status" value="1"/>
</dbReference>
<dbReference type="KEGG" id="acan:ACA1_061070"/>
<dbReference type="SUPFAM" id="SSF50998">
    <property type="entry name" value="Quinoprotein alcohol dehydrogenase-like"/>
    <property type="match status" value="1"/>
</dbReference>
<dbReference type="Proteomes" id="UP000011083">
    <property type="component" value="Unassembled WGS sequence"/>
</dbReference>
<protein>
    <submittedName>
        <fullName evidence="2">Uncharacterized protein</fullName>
    </submittedName>
</protein>
<dbReference type="AlphaFoldDB" id="L8GVV6"/>
<reference evidence="2 3" key="1">
    <citation type="journal article" date="2013" name="Genome Biol.">
        <title>Genome of Acanthamoeba castellanii highlights extensive lateral gene transfer and early evolution of tyrosine kinase signaling.</title>
        <authorList>
            <person name="Clarke M."/>
            <person name="Lohan A.J."/>
            <person name="Liu B."/>
            <person name="Lagkouvardos I."/>
            <person name="Roy S."/>
            <person name="Zafar N."/>
            <person name="Bertelli C."/>
            <person name="Schilde C."/>
            <person name="Kianianmomeni A."/>
            <person name="Burglin T.R."/>
            <person name="Frech C."/>
            <person name="Turcotte B."/>
            <person name="Kopec K.O."/>
            <person name="Synnott J.M."/>
            <person name="Choo C."/>
            <person name="Paponov I."/>
            <person name="Finkler A."/>
            <person name="Soon Heng Tan C."/>
            <person name="Hutchins A.P."/>
            <person name="Weinmeier T."/>
            <person name="Rattei T."/>
            <person name="Chu J.S."/>
            <person name="Gimenez G."/>
            <person name="Irimia M."/>
            <person name="Rigden D.J."/>
            <person name="Fitzpatrick D.A."/>
            <person name="Lorenzo-Morales J."/>
            <person name="Bateman A."/>
            <person name="Chiu C.H."/>
            <person name="Tang P."/>
            <person name="Hegemann P."/>
            <person name="Fromm H."/>
            <person name="Raoult D."/>
            <person name="Greub G."/>
            <person name="Miranda-Saavedra D."/>
            <person name="Chen N."/>
            <person name="Nash P."/>
            <person name="Ginger M.L."/>
            <person name="Horn M."/>
            <person name="Schaap P."/>
            <person name="Caler L."/>
            <person name="Loftus B."/>
        </authorList>
    </citation>
    <scope>NUCLEOTIDE SEQUENCE [LARGE SCALE GENOMIC DNA]</scope>
    <source>
        <strain evidence="2 3">Neff</strain>
    </source>
</reference>
<dbReference type="GeneID" id="14918003"/>
<sequence length="461" mass="51304">MHRWHRIVMGADSRGHTAQALWSAFARRTLWPDSRSGGPDLWRRLQCYPRFRDQGASVFPSERCEEVSVCAAKAAFTESLLNDPGFAEVRASSATSLNSKWALSTHGLKARQLLRDYVHSYTLVDTLVVCHDESGDASTPQILVYDIDLPHDELAEAQAEHQRQRDARLAADPNSQPPENTAERAKLLHSIEFNNKVRGELLPSGAYQEVETLRIDGDLLAFQAKRSDKRATEVWDIREPSSAAPIYRTRDVDQIFNKRELWTIEMLGSTINPAMYDLRSPDPACTVNTITGESLFVNDQFVALGHSRWSPDPNVVQVFDRRNLDTPVVSHEQHTYLVTDVAMTSDNRKVVSCAWDGRLLVTDVASGETKSLNLHAKLGQMQLITDRVLAVADVMCAVSFVDLDTMEFLRGYEVTPMGCGNNCTLEVNETKLAAGMANGSSGCLAVFDLALDTARDDVCMM</sequence>
<evidence type="ECO:0000256" key="1">
    <source>
        <dbReference type="SAM" id="MobiDB-lite"/>
    </source>
</evidence>
<feature type="region of interest" description="Disordered" evidence="1">
    <location>
        <begin position="157"/>
        <end position="182"/>
    </location>
</feature>
<dbReference type="InterPro" id="IPR011047">
    <property type="entry name" value="Quinoprotein_ADH-like_sf"/>
</dbReference>
<dbReference type="VEuPathDB" id="AmoebaDB:ACA1_061070"/>